<evidence type="ECO:0000313" key="3">
    <source>
        <dbReference type="Proteomes" id="UP000316096"/>
    </source>
</evidence>
<dbReference type="EMBL" id="VFOZ01000001">
    <property type="protein sequence ID" value="TQM00119.1"/>
    <property type="molecule type" value="Genomic_DNA"/>
</dbReference>
<keyword evidence="1" id="KW-0812">Transmembrane</keyword>
<protein>
    <recommendedName>
        <fullName evidence="4">Dolichyl-phosphate-mannose-protein mannosyltransferase</fullName>
    </recommendedName>
</protein>
<feature type="transmembrane region" description="Helical" evidence="1">
    <location>
        <begin position="282"/>
        <end position="305"/>
    </location>
</feature>
<evidence type="ECO:0000313" key="2">
    <source>
        <dbReference type="EMBL" id="TQM00119.1"/>
    </source>
</evidence>
<evidence type="ECO:0000256" key="1">
    <source>
        <dbReference type="SAM" id="Phobius"/>
    </source>
</evidence>
<reference evidence="2 3" key="1">
    <citation type="submission" date="2019-06" db="EMBL/GenBank/DDBJ databases">
        <title>Sequencing the genomes of 1000 actinobacteria strains.</title>
        <authorList>
            <person name="Klenk H.-P."/>
        </authorList>
    </citation>
    <scope>NUCLEOTIDE SEQUENCE [LARGE SCALE GENOMIC DNA]</scope>
    <source>
        <strain evidence="2 3">DSM 102200</strain>
    </source>
</reference>
<feature type="transmembrane region" description="Helical" evidence="1">
    <location>
        <begin position="188"/>
        <end position="214"/>
    </location>
</feature>
<gene>
    <name evidence="2" type="ORF">FB559_5825</name>
</gene>
<feature type="transmembrane region" description="Helical" evidence="1">
    <location>
        <begin position="312"/>
        <end position="334"/>
    </location>
</feature>
<keyword evidence="1" id="KW-0472">Membrane</keyword>
<feature type="transmembrane region" description="Helical" evidence="1">
    <location>
        <begin position="373"/>
        <end position="395"/>
    </location>
</feature>
<sequence length="582" mass="61383">MTLTTPALPRTAPVPASRAPHPGFRWLVAVGWLAQVTLRVWAFWHARAPAAYPDEAGYLLAARWLAGRPGGDLSHLTFYQGGYPLLLSPVYLVTADPETVYRLVTGIGAITGATVFPLSVAILRRLDLAPSAAAAIAFAVASLPANLFFGAWALTDAILPAVVMAWLLALIRFADAGHSRSGSVASLAAAYAYAVHSRGIVILLIHAGVLLLLLVRGWTPRRVTTLAAAVMVAMWAGANRLNTLLLHALYPHGARDLSGVLSSRLTSTSGLLRTLSGACGQIWYLTTSTYGLAGLGLVAALVQVLSPRADRTLRLVAGAAVTVTVGIALASTAALPDEHRVGNHAYGRYLACVAVPLTLAAAAFLIRAGRRGLCAAALATAGVMAGTALAVVAYAGPRLHEDTFVGFDFPEIIYLTANRHSLDLLTAGLVAGAIGVCVVLLRAWPTCVAAVLLVVNGGFLVRTTGTFDRPANDRPAVTRDRGVEVSPSLGWGTVADLRYRVGWTTVEWLSPAGPRPGTCTVVTAWHAGATTAAWPDHPAGWKVTDREPGRWVAWHDTRCRHLVAGSRLARRWRGTAFQATPG</sequence>
<comment type="caution">
    <text evidence="2">The sequence shown here is derived from an EMBL/GenBank/DDBJ whole genome shotgun (WGS) entry which is preliminary data.</text>
</comment>
<dbReference type="Proteomes" id="UP000316096">
    <property type="component" value="Unassembled WGS sequence"/>
</dbReference>
<dbReference type="RefSeq" id="WP_141959435.1">
    <property type="nucleotide sequence ID" value="NZ_VFOZ01000001.1"/>
</dbReference>
<dbReference type="AlphaFoldDB" id="A0A543CSW0"/>
<proteinExistence type="predicted"/>
<feature type="transmembrane region" description="Helical" evidence="1">
    <location>
        <begin position="429"/>
        <end position="455"/>
    </location>
</feature>
<name>A0A543CSW0_9ACTN</name>
<organism evidence="2 3">
    <name type="scientific">Actinoallomurus bryophytorum</name>
    <dbReference type="NCBI Taxonomy" id="1490222"/>
    <lineage>
        <taxon>Bacteria</taxon>
        <taxon>Bacillati</taxon>
        <taxon>Actinomycetota</taxon>
        <taxon>Actinomycetes</taxon>
        <taxon>Streptosporangiales</taxon>
        <taxon>Thermomonosporaceae</taxon>
        <taxon>Actinoallomurus</taxon>
    </lineage>
</organism>
<feature type="transmembrane region" description="Helical" evidence="1">
    <location>
        <begin position="100"/>
        <end position="123"/>
    </location>
</feature>
<keyword evidence="1" id="KW-1133">Transmembrane helix</keyword>
<feature type="transmembrane region" description="Helical" evidence="1">
    <location>
        <begin position="226"/>
        <end position="250"/>
    </location>
</feature>
<dbReference type="OrthoDB" id="3462168at2"/>
<feature type="transmembrane region" description="Helical" evidence="1">
    <location>
        <begin position="346"/>
        <end position="366"/>
    </location>
</feature>
<keyword evidence="3" id="KW-1185">Reference proteome</keyword>
<evidence type="ECO:0008006" key="4">
    <source>
        <dbReference type="Google" id="ProtNLM"/>
    </source>
</evidence>
<feature type="transmembrane region" description="Helical" evidence="1">
    <location>
        <begin position="135"/>
        <end position="168"/>
    </location>
</feature>
<accession>A0A543CSW0</accession>